<keyword evidence="2" id="KW-1185">Reference proteome</keyword>
<name>A0ABR1D039_NECAM</name>
<accession>A0ABR1D039</accession>
<dbReference type="Proteomes" id="UP001303046">
    <property type="component" value="Unassembled WGS sequence"/>
</dbReference>
<organism evidence="1 2">
    <name type="scientific">Necator americanus</name>
    <name type="common">Human hookworm</name>
    <dbReference type="NCBI Taxonomy" id="51031"/>
    <lineage>
        <taxon>Eukaryota</taxon>
        <taxon>Metazoa</taxon>
        <taxon>Ecdysozoa</taxon>
        <taxon>Nematoda</taxon>
        <taxon>Chromadorea</taxon>
        <taxon>Rhabditida</taxon>
        <taxon>Rhabditina</taxon>
        <taxon>Rhabditomorpha</taxon>
        <taxon>Strongyloidea</taxon>
        <taxon>Ancylostomatidae</taxon>
        <taxon>Bunostominae</taxon>
        <taxon>Necator</taxon>
    </lineage>
</organism>
<gene>
    <name evidence="1" type="primary">Necator_chrIII.g11694</name>
    <name evidence="1" type="ORF">RB195_010929</name>
</gene>
<protein>
    <submittedName>
        <fullName evidence="1">Uncharacterized protein</fullName>
    </submittedName>
</protein>
<comment type="caution">
    <text evidence="1">The sequence shown here is derived from an EMBL/GenBank/DDBJ whole genome shotgun (WGS) entry which is preliminary data.</text>
</comment>
<evidence type="ECO:0000313" key="2">
    <source>
        <dbReference type="Proteomes" id="UP001303046"/>
    </source>
</evidence>
<evidence type="ECO:0000313" key="1">
    <source>
        <dbReference type="EMBL" id="KAK6743929.1"/>
    </source>
</evidence>
<dbReference type="EMBL" id="JAVFWL010000003">
    <property type="protein sequence ID" value="KAK6743929.1"/>
    <property type="molecule type" value="Genomic_DNA"/>
</dbReference>
<proteinExistence type="predicted"/>
<sequence>MKGCLTHGDKPEESSRHETLLRVMCKILEWLIIAKKPMTSQLSLSCQSTERVGEIPGNFVRLINDMYRRRTVAVRTAAECAVPFGMKNGVR</sequence>
<reference evidence="1 2" key="1">
    <citation type="submission" date="2023-08" db="EMBL/GenBank/DDBJ databases">
        <title>A Necator americanus chromosomal reference genome.</title>
        <authorList>
            <person name="Ilik V."/>
            <person name="Petrzelkova K.J."/>
            <person name="Pardy F."/>
            <person name="Fuh T."/>
            <person name="Niatou-Singa F.S."/>
            <person name="Gouil Q."/>
            <person name="Baker L."/>
            <person name="Ritchie M.E."/>
            <person name="Jex A.R."/>
            <person name="Gazzola D."/>
            <person name="Li H."/>
            <person name="Toshio Fujiwara R."/>
            <person name="Zhan B."/>
            <person name="Aroian R.V."/>
            <person name="Pafco B."/>
            <person name="Schwarz E.M."/>
        </authorList>
    </citation>
    <scope>NUCLEOTIDE SEQUENCE [LARGE SCALE GENOMIC DNA]</scope>
    <source>
        <strain evidence="1 2">Aroian</strain>
        <tissue evidence="1">Whole animal</tissue>
    </source>
</reference>